<dbReference type="EMBL" id="CP043505">
    <property type="protein sequence ID" value="QEO15128.1"/>
    <property type="molecule type" value="Genomic_DNA"/>
</dbReference>
<dbReference type="InterPro" id="IPR010310">
    <property type="entry name" value="T7SS_ESAT-6-like"/>
</dbReference>
<dbReference type="RefSeq" id="WP_149161146.1">
    <property type="nucleotide sequence ID" value="NZ_CP043505.1"/>
</dbReference>
<dbReference type="OrthoDB" id="5116683at2"/>
<name>A0A5C1YHP5_9MICO</name>
<dbReference type="AlphaFoldDB" id="A0A5C1YHP5"/>
<dbReference type="KEGG" id="ail:FLP10_12425"/>
<dbReference type="Pfam" id="PF06013">
    <property type="entry name" value="WXG100"/>
    <property type="match status" value="1"/>
</dbReference>
<gene>
    <name evidence="2" type="ORF">FLP10_12425</name>
</gene>
<evidence type="ECO:0008006" key="4">
    <source>
        <dbReference type="Google" id="ProtNLM"/>
    </source>
</evidence>
<keyword evidence="3" id="KW-1185">Reference proteome</keyword>
<organism evidence="2 3">
    <name type="scientific">Agromyces intestinalis</name>
    <dbReference type="NCBI Taxonomy" id="2592652"/>
    <lineage>
        <taxon>Bacteria</taxon>
        <taxon>Bacillati</taxon>
        <taxon>Actinomycetota</taxon>
        <taxon>Actinomycetes</taxon>
        <taxon>Micrococcales</taxon>
        <taxon>Microbacteriaceae</taxon>
        <taxon>Agromyces</taxon>
    </lineage>
</organism>
<proteinExistence type="predicted"/>
<protein>
    <recommendedName>
        <fullName evidence="4">WXG100 family type VII secretion target</fullName>
    </recommendedName>
</protein>
<evidence type="ECO:0000313" key="2">
    <source>
        <dbReference type="EMBL" id="QEO15128.1"/>
    </source>
</evidence>
<sequence length="213" mass="22033">MVTFRVRADRLSEVASLIGTVVATFDSNLAQVDSAVSRAVDVTWVGEDADKFGENWAAFQTLAAQVRLALTQLQHGLMAADTTYTATESGIGKGFQQGSQSVMAVRGNTGGLGRRVAAGEERAEDMAEFFGRDYAGDDEVEQFGGGAIGYRPGTGQATGGGRGDTDGDGDDDSIGTGPYIASQNPDSGIQGGQLTGFVAAEQSAHIEKGAKDV</sequence>
<dbReference type="SUPFAM" id="SSF140453">
    <property type="entry name" value="EsxAB dimer-like"/>
    <property type="match status" value="1"/>
</dbReference>
<dbReference type="Gene3D" id="1.10.287.1060">
    <property type="entry name" value="ESAT-6-like"/>
    <property type="match status" value="1"/>
</dbReference>
<dbReference type="InterPro" id="IPR036689">
    <property type="entry name" value="ESAT-6-like_sf"/>
</dbReference>
<reference evidence="2 3" key="1">
    <citation type="submission" date="2019-09" db="EMBL/GenBank/DDBJ databases">
        <title>Genome sequencing of strain KACC 19306.</title>
        <authorList>
            <person name="Heo J."/>
            <person name="Kim S.-J."/>
            <person name="Kim J.-S."/>
            <person name="Hong S.-B."/>
            <person name="Kwon S.-W."/>
        </authorList>
    </citation>
    <scope>NUCLEOTIDE SEQUENCE [LARGE SCALE GENOMIC DNA]</scope>
    <source>
        <strain evidence="2 3">KACC 19306</strain>
    </source>
</reference>
<evidence type="ECO:0000313" key="3">
    <source>
        <dbReference type="Proteomes" id="UP000324678"/>
    </source>
</evidence>
<feature type="region of interest" description="Disordered" evidence="1">
    <location>
        <begin position="144"/>
        <end position="194"/>
    </location>
</feature>
<dbReference type="Proteomes" id="UP000324678">
    <property type="component" value="Chromosome"/>
</dbReference>
<evidence type="ECO:0000256" key="1">
    <source>
        <dbReference type="SAM" id="MobiDB-lite"/>
    </source>
</evidence>
<accession>A0A5C1YHP5</accession>